<feature type="signal peptide" evidence="2">
    <location>
        <begin position="1"/>
        <end position="26"/>
    </location>
</feature>
<feature type="compositionally biased region" description="Polar residues" evidence="1">
    <location>
        <begin position="88"/>
        <end position="97"/>
    </location>
</feature>
<comment type="caution">
    <text evidence="3">The sequence shown here is derived from an EMBL/GenBank/DDBJ whole genome shotgun (WGS) entry which is preliminary data.</text>
</comment>
<sequence length="97" mass="11091">MDHFMAAKRLFLVVLHILIAINKAPLNIPHDTIIPVPSYHRNWSPTPKSDHPIPNPRQQYQCSPPETLHLLLSHTSNAGQQPPYHFPSQKSQQFSLI</sequence>
<name>A0A9P4NWH7_9PEZI</name>
<organism evidence="3 4">
    <name type="scientific">Tothia fuscella</name>
    <dbReference type="NCBI Taxonomy" id="1048955"/>
    <lineage>
        <taxon>Eukaryota</taxon>
        <taxon>Fungi</taxon>
        <taxon>Dikarya</taxon>
        <taxon>Ascomycota</taxon>
        <taxon>Pezizomycotina</taxon>
        <taxon>Dothideomycetes</taxon>
        <taxon>Pleosporomycetidae</taxon>
        <taxon>Venturiales</taxon>
        <taxon>Cylindrosympodiaceae</taxon>
        <taxon>Tothia</taxon>
    </lineage>
</organism>
<dbReference type="Proteomes" id="UP000800235">
    <property type="component" value="Unassembled WGS sequence"/>
</dbReference>
<proteinExistence type="predicted"/>
<protein>
    <submittedName>
        <fullName evidence="3">Uncharacterized protein</fullName>
    </submittedName>
</protein>
<gene>
    <name evidence="3" type="ORF">EJ08DRAFT_103302</name>
</gene>
<evidence type="ECO:0000256" key="2">
    <source>
        <dbReference type="SAM" id="SignalP"/>
    </source>
</evidence>
<feature type="region of interest" description="Disordered" evidence="1">
    <location>
        <begin position="73"/>
        <end position="97"/>
    </location>
</feature>
<dbReference type="EMBL" id="MU007023">
    <property type="protein sequence ID" value="KAF2432987.1"/>
    <property type="molecule type" value="Genomic_DNA"/>
</dbReference>
<dbReference type="AlphaFoldDB" id="A0A9P4NWH7"/>
<reference evidence="3" key="1">
    <citation type="journal article" date="2020" name="Stud. Mycol.">
        <title>101 Dothideomycetes genomes: a test case for predicting lifestyles and emergence of pathogens.</title>
        <authorList>
            <person name="Haridas S."/>
            <person name="Albert R."/>
            <person name="Binder M."/>
            <person name="Bloem J."/>
            <person name="Labutti K."/>
            <person name="Salamov A."/>
            <person name="Andreopoulos B."/>
            <person name="Baker S."/>
            <person name="Barry K."/>
            <person name="Bills G."/>
            <person name="Bluhm B."/>
            <person name="Cannon C."/>
            <person name="Castanera R."/>
            <person name="Culley D."/>
            <person name="Daum C."/>
            <person name="Ezra D."/>
            <person name="Gonzalez J."/>
            <person name="Henrissat B."/>
            <person name="Kuo A."/>
            <person name="Liang C."/>
            <person name="Lipzen A."/>
            <person name="Lutzoni F."/>
            <person name="Magnuson J."/>
            <person name="Mondo S."/>
            <person name="Nolan M."/>
            <person name="Ohm R."/>
            <person name="Pangilinan J."/>
            <person name="Park H.-J."/>
            <person name="Ramirez L."/>
            <person name="Alfaro M."/>
            <person name="Sun H."/>
            <person name="Tritt A."/>
            <person name="Yoshinaga Y."/>
            <person name="Zwiers L.-H."/>
            <person name="Turgeon B."/>
            <person name="Goodwin S."/>
            <person name="Spatafora J."/>
            <person name="Crous P."/>
            <person name="Grigoriev I."/>
        </authorList>
    </citation>
    <scope>NUCLEOTIDE SEQUENCE</scope>
    <source>
        <strain evidence="3">CBS 130266</strain>
    </source>
</reference>
<feature type="chain" id="PRO_5040105402" evidence="2">
    <location>
        <begin position="27"/>
        <end position="97"/>
    </location>
</feature>
<evidence type="ECO:0000313" key="4">
    <source>
        <dbReference type="Proteomes" id="UP000800235"/>
    </source>
</evidence>
<keyword evidence="4" id="KW-1185">Reference proteome</keyword>
<evidence type="ECO:0000256" key="1">
    <source>
        <dbReference type="SAM" id="MobiDB-lite"/>
    </source>
</evidence>
<keyword evidence="2" id="KW-0732">Signal</keyword>
<evidence type="ECO:0000313" key="3">
    <source>
        <dbReference type="EMBL" id="KAF2432987.1"/>
    </source>
</evidence>
<accession>A0A9P4NWH7</accession>